<dbReference type="EMBL" id="JBCGBO010000024">
    <property type="protein sequence ID" value="KAK9181193.1"/>
    <property type="molecule type" value="Genomic_DNA"/>
</dbReference>
<gene>
    <name evidence="2" type="ORF">WN944_024330</name>
</gene>
<dbReference type="AlphaFoldDB" id="A0AAP0LMU0"/>
<feature type="compositionally biased region" description="Basic and acidic residues" evidence="1">
    <location>
        <begin position="23"/>
        <end position="39"/>
    </location>
</feature>
<accession>A0AAP0LMU0</accession>
<sequence length="72" mass="8376">MLNLAEPENQQKECQSKDIGFNEEQRMTARNDGQLRSEEVANGPNKPIVKPKARKWKLQPASQKHRDGRKEY</sequence>
<proteinExistence type="predicted"/>
<name>A0AAP0LMU0_9ROSI</name>
<reference evidence="2 3" key="1">
    <citation type="submission" date="2024-05" db="EMBL/GenBank/DDBJ databases">
        <title>Haplotype-resolved chromosome-level genome assembly of Huyou (Citrus changshanensis).</title>
        <authorList>
            <person name="Miao C."/>
            <person name="Chen W."/>
            <person name="Wu Y."/>
            <person name="Wang L."/>
            <person name="Zhao S."/>
            <person name="Grierson D."/>
            <person name="Xu C."/>
            <person name="Chen K."/>
        </authorList>
    </citation>
    <scope>NUCLEOTIDE SEQUENCE [LARGE SCALE GENOMIC DNA]</scope>
    <source>
        <strain evidence="2">01-14</strain>
        <tissue evidence="2">Leaf</tissue>
    </source>
</reference>
<evidence type="ECO:0000313" key="3">
    <source>
        <dbReference type="Proteomes" id="UP001428341"/>
    </source>
</evidence>
<comment type="caution">
    <text evidence="2">The sequence shown here is derived from an EMBL/GenBank/DDBJ whole genome shotgun (WGS) entry which is preliminary data.</text>
</comment>
<evidence type="ECO:0000256" key="1">
    <source>
        <dbReference type="SAM" id="MobiDB-lite"/>
    </source>
</evidence>
<evidence type="ECO:0000313" key="2">
    <source>
        <dbReference type="EMBL" id="KAK9181193.1"/>
    </source>
</evidence>
<organism evidence="2 3">
    <name type="scientific">Citrus x changshan-huyou</name>
    <dbReference type="NCBI Taxonomy" id="2935761"/>
    <lineage>
        <taxon>Eukaryota</taxon>
        <taxon>Viridiplantae</taxon>
        <taxon>Streptophyta</taxon>
        <taxon>Embryophyta</taxon>
        <taxon>Tracheophyta</taxon>
        <taxon>Spermatophyta</taxon>
        <taxon>Magnoliopsida</taxon>
        <taxon>eudicotyledons</taxon>
        <taxon>Gunneridae</taxon>
        <taxon>Pentapetalae</taxon>
        <taxon>rosids</taxon>
        <taxon>malvids</taxon>
        <taxon>Sapindales</taxon>
        <taxon>Rutaceae</taxon>
        <taxon>Aurantioideae</taxon>
        <taxon>Citrus</taxon>
    </lineage>
</organism>
<dbReference type="Proteomes" id="UP001428341">
    <property type="component" value="Unassembled WGS sequence"/>
</dbReference>
<protein>
    <submittedName>
        <fullName evidence="2">Uncharacterized protein</fullName>
    </submittedName>
</protein>
<feature type="region of interest" description="Disordered" evidence="1">
    <location>
        <begin position="1"/>
        <end position="72"/>
    </location>
</feature>
<keyword evidence="3" id="KW-1185">Reference proteome</keyword>